<dbReference type="AlphaFoldDB" id="A0A4S3PSI7"/>
<keyword evidence="8 18" id="KW-0812">Transmembrane</keyword>
<dbReference type="InterPro" id="IPR050396">
    <property type="entry name" value="Glycosyltr_51/Transpeptidase"/>
</dbReference>
<dbReference type="Pfam" id="PF00912">
    <property type="entry name" value="Transgly"/>
    <property type="match status" value="1"/>
</dbReference>
<organism evidence="21 22">
    <name type="scientific">Bacillus timonensis</name>
    <dbReference type="NCBI Taxonomy" id="1033734"/>
    <lineage>
        <taxon>Bacteria</taxon>
        <taxon>Bacillati</taxon>
        <taxon>Bacillota</taxon>
        <taxon>Bacilli</taxon>
        <taxon>Bacillales</taxon>
        <taxon>Bacillaceae</taxon>
        <taxon>Bacillus</taxon>
    </lineage>
</organism>
<dbReference type="GO" id="GO:0008360">
    <property type="term" value="P:regulation of cell shape"/>
    <property type="evidence" value="ECO:0007669"/>
    <property type="project" value="UniProtKB-KW"/>
</dbReference>
<evidence type="ECO:0000259" key="20">
    <source>
        <dbReference type="Pfam" id="PF00912"/>
    </source>
</evidence>
<keyword evidence="7" id="KW-0808">Transferase</keyword>
<gene>
    <name evidence="21" type="ORF">E1I69_10670</name>
</gene>
<proteinExistence type="inferred from homology"/>
<dbReference type="SUPFAM" id="SSF53955">
    <property type="entry name" value="Lysozyme-like"/>
    <property type="match status" value="1"/>
</dbReference>
<evidence type="ECO:0000259" key="19">
    <source>
        <dbReference type="Pfam" id="PF00905"/>
    </source>
</evidence>
<dbReference type="GO" id="GO:0071555">
    <property type="term" value="P:cell wall organization"/>
    <property type="evidence" value="ECO:0007669"/>
    <property type="project" value="UniProtKB-KW"/>
</dbReference>
<evidence type="ECO:0000256" key="5">
    <source>
        <dbReference type="ARBA" id="ARBA00022670"/>
    </source>
</evidence>
<evidence type="ECO:0000256" key="18">
    <source>
        <dbReference type="SAM" id="Phobius"/>
    </source>
</evidence>
<evidence type="ECO:0000256" key="3">
    <source>
        <dbReference type="ARBA" id="ARBA00022475"/>
    </source>
</evidence>
<comment type="caution">
    <text evidence="21">The sequence shown here is derived from an EMBL/GenBank/DDBJ whole genome shotgun (WGS) entry which is preliminary data.</text>
</comment>
<evidence type="ECO:0000256" key="1">
    <source>
        <dbReference type="ARBA" id="ARBA00007090"/>
    </source>
</evidence>
<evidence type="ECO:0000256" key="6">
    <source>
        <dbReference type="ARBA" id="ARBA00022676"/>
    </source>
</evidence>
<dbReference type="FunFam" id="1.10.3810.10:FF:000001">
    <property type="entry name" value="Penicillin-binding protein 1A"/>
    <property type="match status" value="1"/>
</dbReference>
<feature type="transmembrane region" description="Helical" evidence="18">
    <location>
        <begin position="7"/>
        <end position="29"/>
    </location>
</feature>
<dbReference type="NCBIfam" id="TIGR02074">
    <property type="entry name" value="PBP_1a_fam"/>
    <property type="match status" value="1"/>
</dbReference>
<dbReference type="STRING" id="1033734.GCA_000285535_01371"/>
<keyword evidence="6" id="KW-0328">Glycosyltransferase</keyword>
<accession>A0A4S3PSI7</accession>
<dbReference type="RefSeq" id="WP_136379597.1">
    <property type="nucleotide sequence ID" value="NZ_SLUB01000015.1"/>
</dbReference>
<dbReference type="EMBL" id="SLUB01000015">
    <property type="protein sequence ID" value="THE12649.1"/>
    <property type="molecule type" value="Genomic_DNA"/>
</dbReference>
<dbReference type="InterPro" id="IPR001460">
    <property type="entry name" value="PCN-bd_Tpept"/>
</dbReference>
<dbReference type="InterPro" id="IPR036950">
    <property type="entry name" value="PBP_transglycosylase"/>
</dbReference>
<dbReference type="GO" id="GO:0008955">
    <property type="term" value="F:peptidoglycan glycosyltransferase activity"/>
    <property type="evidence" value="ECO:0007669"/>
    <property type="project" value="UniProtKB-EC"/>
</dbReference>
<dbReference type="PANTHER" id="PTHR32282:SF32">
    <property type="entry name" value="PENICILLIN-BINDING PROTEIN 2A"/>
    <property type="match status" value="1"/>
</dbReference>
<evidence type="ECO:0000256" key="11">
    <source>
        <dbReference type="ARBA" id="ARBA00022984"/>
    </source>
</evidence>
<dbReference type="OrthoDB" id="9766909at2"/>
<comment type="similarity">
    <text evidence="2">In the N-terminal section; belongs to the glycosyltransferase 51 family.</text>
</comment>
<dbReference type="GO" id="GO:0030288">
    <property type="term" value="C:outer membrane-bounded periplasmic space"/>
    <property type="evidence" value="ECO:0007669"/>
    <property type="project" value="TreeGrafter"/>
</dbReference>
<evidence type="ECO:0000313" key="21">
    <source>
        <dbReference type="EMBL" id="THE12649.1"/>
    </source>
</evidence>
<keyword evidence="3" id="KW-1003">Cell membrane</keyword>
<dbReference type="PANTHER" id="PTHR32282">
    <property type="entry name" value="BINDING PROTEIN TRANSPEPTIDASE, PUTATIVE-RELATED"/>
    <property type="match status" value="1"/>
</dbReference>
<dbReference type="Proteomes" id="UP000306477">
    <property type="component" value="Unassembled WGS sequence"/>
</dbReference>
<evidence type="ECO:0000256" key="16">
    <source>
        <dbReference type="ARBA" id="ARBA00034000"/>
    </source>
</evidence>
<evidence type="ECO:0000256" key="14">
    <source>
        <dbReference type="ARBA" id="ARBA00023268"/>
    </source>
</evidence>
<keyword evidence="15" id="KW-0961">Cell wall biogenesis/degradation</keyword>
<evidence type="ECO:0000256" key="12">
    <source>
        <dbReference type="ARBA" id="ARBA00022989"/>
    </source>
</evidence>
<dbReference type="SUPFAM" id="SSF56601">
    <property type="entry name" value="beta-lactamase/transpeptidase-like"/>
    <property type="match status" value="1"/>
</dbReference>
<evidence type="ECO:0000256" key="7">
    <source>
        <dbReference type="ARBA" id="ARBA00022679"/>
    </source>
</evidence>
<keyword evidence="22" id="KW-1185">Reference proteome</keyword>
<keyword evidence="10" id="KW-0133">Cell shape</keyword>
<protein>
    <submittedName>
        <fullName evidence="21">PBP1A family penicillin-binding protein</fullName>
    </submittedName>
</protein>
<keyword evidence="13 18" id="KW-0472">Membrane</keyword>
<keyword evidence="14" id="KW-0511">Multifunctional enzyme</keyword>
<dbReference type="InterPro" id="IPR023346">
    <property type="entry name" value="Lysozyme-like_dom_sf"/>
</dbReference>
<reference evidence="21 22" key="1">
    <citation type="journal article" date="2019" name="Indoor Air">
        <title>Impacts of indoor surface finishes on bacterial viability.</title>
        <authorList>
            <person name="Hu J."/>
            <person name="Maamar S.B."/>
            <person name="Glawe A.J."/>
            <person name="Gottel N."/>
            <person name="Gilbert J.A."/>
            <person name="Hartmann E.M."/>
        </authorList>
    </citation>
    <scope>NUCLEOTIDE SEQUENCE [LARGE SCALE GENOMIC DNA]</scope>
    <source>
        <strain evidence="21 22">AF060A6</strain>
    </source>
</reference>
<keyword evidence="4" id="KW-0121">Carboxypeptidase</keyword>
<evidence type="ECO:0000256" key="13">
    <source>
        <dbReference type="ARBA" id="ARBA00023136"/>
    </source>
</evidence>
<evidence type="ECO:0000256" key="10">
    <source>
        <dbReference type="ARBA" id="ARBA00022960"/>
    </source>
</evidence>
<evidence type="ECO:0000313" key="22">
    <source>
        <dbReference type="Proteomes" id="UP000306477"/>
    </source>
</evidence>
<evidence type="ECO:0000256" key="8">
    <source>
        <dbReference type="ARBA" id="ARBA00022692"/>
    </source>
</evidence>
<dbReference type="GO" id="GO:0009002">
    <property type="term" value="F:serine-type D-Ala-D-Ala carboxypeptidase activity"/>
    <property type="evidence" value="ECO:0007669"/>
    <property type="project" value="UniProtKB-EC"/>
</dbReference>
<feature type="domain" description="Penicillin-binding protein transpeptidase" evidence="19">
    <location>
        <begin position="318"/>
        <end position="591"/>
    </location>
</feature>
<evidence type="ECO:0000256" key="15">
    <source>
        <dbReference type="ARBA" id="ARBA00023316"/>
    </source>
</evidence>
<dbReference type="GO" id="GO:0008658">
    <property type="term" value="F:penicillin binding"/>
    <property type="evidence" value="ECO:0007669"/>
    <property type="project" value="InterPro"/>
</dbReference>
<dbReference type="InterPro" id="IPR001264">
    <property type="entry name" value="Glyco_trans_51"/>
</dbReference>
<comment type="catalytic activity">
    <reaction evidence="17">
        <text>[GlcNAc-(1-&gt;4)-Mur2Ac(oyl-L-Ala-gamma-D-Glu-L-Lys-D-Ala-D-Ala)](n)-di-trans,octa-cis-undecaprenyl diphosphate + beta-D-GlcNAc-(1-&gt;4)-Mur2Ac(oyl-L-Ala-gamma-D-Glu-L-Lys-D-Ala-D-Ala)-di-trans,octa-cis-undecaprenyl diphosphate = [GlcNAc-(1-&gt;4)-Mur2Ac(oyl-L-Ala-gamma-D-Glu-L-Lys-D-Ala-D-Ala)](n+1)-di-trans,octa-cis-undecaprenyl diphosphate + di-trans,octa-cis-undecaprenyl diphosphate + H(+)</text>
        <dbReference type="Rhea" id="RHEA:23708"/>
        <dbReference type="Rhea" id="RHEA-COMP:9602"/>
        <dbReference type="Rhea" id="RHEA-COMP:9603"/>
        <dbReference type="ChEBI" id="CHEBI:15378"/>
        <dbReference type="ChEBI" id="CHEBI:58405"/>
        <dbReference type="ChEBI" id="CHEBI:60033"/>
        <dbReference type="ChEBI" id="CHEBI:78435"/>
        <dbReference type="EC" id="2.4.99.28"/>
    </reaction>
</comment>
<comment type="similarity">
    <text evidence="1">In the C-terminal section; belongs to the transpeptidase family.</text>
</comment>
<name>A0A4S3PSI7_9BACI</name>
<feature type="domain" description="Glycosyl transferase family 51" evidence="20">
    <location>
        <begin position="52"/>
        <end position="226"/>
    </location>
</feature>
<dbReference type="GO" id="GO:0009252">
    <property type="term" value="P:peptidoglycan biosynthetic process"/>
    <property type="evidence" value="ECO:0007669"/>
    <property type="project" value="UniProtKB-KW"/>
</dbReference>
<evidence type="ECO:0000256" key="2">
    <source>
        <dbReference type="ARBA" id="ARBA00007739"/>
    </source>
</evidence>
<evidence type="ECO:0000256" key="17">
    <source>
        <dbReference type="ARBA" id="ARBA00049902"/>
    </source>
</evidence>
<evidence type="ECO:0000256" key="4">
    <source>
        <dbReference type="ARBA" id="ARBA00022645"/>
    </source>
</evidence>
<dbReference type="Gene3D" id="1.10.3810.10">
    <property type="entry name" value="Biosynthetic peptidoglycan transglycosylase-like"/>
    <property type="match status" value="1"/>
</dbReference>
<dbReference type="InterPro" id="IPR012338">
    <property type="entry name" value="Beta-lactam/transpept-like"/>
</dbReference>
<keyword evidence="5" id="KW-0645">Protease</keyword>
<dbReference type="Gene3D" id="3.40.710.10">
    <property type="entry name" value="DD-peptidase/beta-lactamase superfamily"/>
    <property type="match status" value="1"/>
</dbReference>
<sequence length="712" mass="79330">MKKKLFLSFFVIVGSFVLGLCGYLLIIYAGDYVIDDKKLVMNSATKLVDEDGHFITKLYYENRDIVPIKDIPEYVQQAFIAVEDTRFYKHHGIDVQAIGRAIYKDIVAGGKVEGGSTITQQLAKNVFLTNEKTFLRKTKELIISINLEEEYSKQELLEMYLNQIYFGHGAYGIQSASKFYFNKNVSDLTVEEGALLAAIPKAPSTYSPILNPEKSKQRRDLVINLMEKKGFLQPEEAVRTLGKTVALDIHEVERDPSLLTYIDMVFEEAKTRFNLSNEELLRGGYTITVPLQLEIQKTAYELFKDQNNFPGVDDQVEGAFVLLDNDTGGVLASIGGRNYVSRGLNRVLVKRQPGSTIKPLAVYGPALEEDEFDPYSMLVDKKLSYGEYEPSNISGIYKGKISMYDALIESANAPAVWMLDRLGIDTAKKYLTKAGITIPDQGLSIALGGLKEGISPLAMAKAYRAFAREGKVIEPHVISKIENRDGKVIGEASTHETEAFSKQTAWYMTRMLEGVVDNGTARAGSYSGALAGKTGTTNLPGVENGIKDAWFVGFTPSVVGTIWMGYDRTDTTHYLKGGSSSPTKLFKKILDHSELKKATAFSTPKDVEELEPPIRLSEIDDVKANLTFKPLGLFTVSLNWTPSEDERIEYRIYEENSKTVKYVGSVRGTGGYEIENVNIFSMPSYFVVPYNSQTKEEGTHSKSVKPTFFSNK</sequence>
<keyword evidence="11" id="KW-0573">Peptidoglycan synthesis</keyword>
<dbReference type="GO" id="GO:0006508">
    <property type="term" value="P:proteolysis"/>
    <property type="evidence" value="ECO:0007669"/>
    <property type="project" value="UniProtKB-KW"/>
</dbReference>
<evidence type="ECO:0000256" key="9">
    <source>
        <dbReference type="ARBA" id="ARBA00022801"/>
    </source>
</evidence>
<comment type="catalytic activity">
    <reaction evidence="16">
        <text>Preferential cleavage: (Ac)2-L-Lys-D-Ala-|-D-Ala. Also transpeptidation of peptidyl-alanyl moieties that are N-acyl substituents of D-alanine.</text>
        <dbReference type="EC" id="3.4.16.4"/>
    </reaction>
</comment>
<dbReference type="Pfam" id="PF00905">
    <property type="entry name" value="Transpeptidase"/>
    <property type="match status" value="1"/>
</dbReference>
<keyword evidence="9" id="KW-0378">Hydrolase</keyword>
<keyword evidence="12 18" id="KW-1133">Transmembrane helix</keyword>